<dbReference type="GO" id="GO:0015630">
    <property type="term" value="C:microtubule cytoskeleton"/>
    <property type="evidence" value="ECO:0007669"/>
    <property type="project" value="TreeGrafter"/>
</dbReference>
<proteinExistence type="predicted"/>
<dbReference type="AlphaFoldDB" id="A0A7R9CX57"/>
<dbReference type="GO" id="GO:0008017">
    <property type="term" value="F:microtubule binding"/>
    <property type="evidence" value="ECO:0007669"/>
    <property type="project" value="TreeGrafter"/>
</dbReference>
<sequence length="466" mass="50311">MGIQRLSGLVCGSVLMTRAAGRTILVDEDLEIHNDFHGLNDGDFLYFVFLSVFEQYQKARMTFVQTVSDLASRANNIEYLDSAGVLDLLRPLLSDVVPSVQHTAAVALGRLANHDEGMAQAVVHKDVLPQLLRSIDKQTKFYKKAALFTLRALGKHSPEMAHVVVQAGGLEAMVICLEDFDPNVKEAAAWAIGYVSRHNQTLSQAVVDAGAVPLLVLSLQEPELCLKQVSASALCDIAKHSLELAQVVVDAGSIPFLARSIANPDPKFKVLSPRYCVRESRVGMVATLDATCPVSTMKRQALSALASVAKHSVDLAELVVEAEVFPQVFVHLAHPDELVARSAAFVVREVTKHTLELCQLVVNTGGIGALIQLVSTTKSETRLPGIMSLGHMAAHSEQLAMAIIESEGVPVLALVLSTETEDHVKAATIWALGHIGKHTPHHSRSLAEANIFPKMLKVSSCQDPTC</sequence>
<protein>
    <recommendedName>
        <fullName evidence="2">Sperm-associated antigen 6</fullName>
    </recommendedName>
</protein>
<name>A0A7R9CX57_TIMCR</name>
<reference evidence="1" key="1">
    <citation type="submission" date="2020-11" db="EMBL/GenBank/DDBJ databases">
        <authorList>
            <person name="Tran Van P."/>
        </authorList>
    </citation>
    <scope>NUCLEOTIDE SEQUENCE</scope>
</reference>
<dbReference type="GO" id="GO:0003341">
    <property type="term" value="P:cilium movement"/>
    <property type="evidence" value="ECO:0007669"/>
    <property type="project" value="TreeGrafter"/>
</dbReference>
<evidence type="ECO:0000313" key="1">
    <source>
        <dbReference type="EMBL" id="CAD7403186.1"/>
    </source>
</evidence>
<dbReference type="SMART" id="SM00185">
    <property type="entry name" value="ARM"/>
    <property type="match status" value="7"/>
</dbReference>
<evidence type="ECO:0008006" key="2">
    <source>
        <dbReference type="Google" id="ProtNLM"/>
    </source>
</evidence>
<dbReference type="InterPro" id="IPR000225">
    <property type="entry name" value="Armadillo"/>
</dbReference>
<dbReference type="PANTHER" id="PTHR23314:SF0">
    <property type="entry name" value="SPERM-ASSOCIATED ANTIGEN 6"/>
    <property type="match status" value="1"/>
</dbReference>
<organism evidence="1">
    <name type="scientific">Timema cristinae</name>
    <name type="common">Walking stick</name>
    <dbReference type="NCBI Taxonomy" id="61476"/>
    <lineage>
        <taxon>Eukaryota</taxon>
        <taxon>Metazoa</taxon>
        <taxon>Ecdysozoa</taxon>
        <taxon>Arthropoda</taxon>
        <taxon>Hexapoda</taxon>
        <taxon>Insecta</taxon>
        <taxon>Pterygota</taxon>
        <taxon>Neoptera</taxon>
        <taxon>Polyneoptera</taxon>
        <taxon>Phasmatodea</taxon>
        <taxon>Timematodea</taxon>
        <taxon>Timematoidea</taxon>
        <taxon>Timematidae</taxon>
        <taxon>Timema</taxon>
    </lineage>
</organism>
<dbReference type="Pfam" id="PF00514">
    <property type="entry name" value="Arm"/>
    <property type="match status" value="2"/>
</dbReference>
<dbReference type="SUPFAM" id="SSF48371">
    <property type="entry name" value="ARM repeat"/>
    <property type="match status" value="1"/>
</dbReference>
<accession>A0A7R9CX57</accession>
<dbReference type="Gene3D" id="1.25.10.10">
    <property type="entry name" value="Leucine-rich Repeat Variant"/>
    <property type="match status" value="2"/>
</dbReference>
<gene>
    <name evidence="1" type="ORF">TCEB3V08_LOCUS6857</name>
</gene>
<dbReference type="EMBL" id="OC318774">
    <property type="protein sequence ID" value="CAD7403186.1"/>
    <property type="molecule type" value="Genomic_DNA"/>
</dbReference>
<dbReference type="PANTHER" id="PTHR23314">
    <property type="entry name" value="SPERM-ASSOCIATED ANTIGEN 6 ARMADILLO REPEAT-CONTAINING"/>
    <property type="match status" value="1"/>
</dbReference>
<dbReference type="InterPro" id="IPR016024">
    <property type="entry name" value="ARM-type_fold"/>
</dbReference>
<dbReference type="InterPro" id="IPR011989">
    <property type="entry name" value="ARM-like"/>
</dbReference>